<organism evidence="1 2">
    <name type="scientific">Leptotrichia trevisanii</name>
    <dbReference type="NCBI Taxonomy" id="109328"/>
    <lineage>
        <taxon>Bacteria</taxon>
        <taxon>Fusobacteriati</taxon>
        <taxon>Fusobacteriota</taxon>
        <taxon>Fusobacteriia</taxon>
        <taxon>Fusobacteriales</taxon>
        <taxon>Leptotrichiaceae</taxon>
        <taxon>Leptotrichia</taxon>
    </lineage>
</organism>
<evidence type="ECO:0000313" key="2">
    <source>
        <dbReference type="Proteomes" id="UP000321378"/>
    </source>
</evidence>
<dbReference type="EMBL" id="AP019840">
    <property type="protein sequence ID" value="BBM52514.1"/>
    <property type="molecule type" value="Genomic_DNA"/>
</dbReference>
<evidence type="ECO:0000313" key="1">
    <source>
        <dbReference type="EMBL" id="BBM52514.1"/>
    </source>
</evidence>
<dbReference type="Pfam" id="PF04985">
    <property type="entry name" value="Phage_tube"/>
    <property type="match status" value="1"/>
</dbReference>
<dbReference type="InterPro" id="IPR006498">
    <property type="entry name" value="Tail_tube"/>
</dbReference>
<sequence>MGKANIPIALNDIEIFINGENNLVGIGEVELPTVETSTVSVNQIGMVSEYDAVLTGHYKKLEAKIKMECIDETLLNFNNKGELMIECKGVIQKMNRITHAPTYIGLDVTFKGMLKKFDGPKLKPGNKLEASLDLSLSYYKVVIDGKEIAFLDVFNRISNINGETNGKIRRMLGLL</sequence>
<proteinExistence type="predicted"/>
<accession>A0A510KLK5</accession>
<dbReference type="Proteomes" id="UP000321378">
    <property type="component" value="Chromosome"/>
</dbReference>
<gene>
    <name evidence="1" type="ORF">JMUB3935_1493</name>
</gene>
<dbReference type="RefSeq" id="WP_146996877.1">
    <property type="nucleotide sequence ID" value="NZ_AP019840.1"/>
</dbReference>
<protein>
    <recommendedName>
        <fullName evidence="3">Phage major tail tube protein</fullName>
    </recommendedName>
</protein>
<reference evidence="1 2" key="1">
    <citation type="submission" date="2019-07" db="EMBL/GenBank/DDBJ databases">
        <title>Complete Genome Sequence of Leptotrichia trevisanii Strain JMUB3935.</title>
        <authorList>
            <person name="Watanabe S."/>
            <person name="Cui L."/>
        </authorList>
    </citation>
    <scope>NUCLEOTIDE SEQUENCE [LARGE SCALE GENOMIC DNA]</scope>
    <source>
        <strain evidence="1 2">JMUB3935</strain>
    </source>
</reference>
<dbReference type="AlphaFoldDB" id="A0A510KLK5"/>
<evidence type="ECO:0008006" key="3">
    <source>
        <dbReference type="Google" id="ProtNLM"/>
    </source>
</evidence>
<name>A0A510KLK5_9FUSO</name>